<name>A0AAW1JVA2_POPJA</name>
<feature type="domain" description="EGF-like" evidence="10">
    <location>
        <begin position="597"/>
        <end position="635"/>
    </location>
</feature>
<dbReference type="SUPFAM" id="SSF57184">
    <property type="entry name" value="Growth factor receptor domain"/>
    <property type="match status" value="2"/>
</dbReference>
<dbReference type="GO" id="GO:0005615">
    <property type="term" value="C:extracellular space"/>
    <property type="evidence" value="ECO:0007669"/>
    <property type="project" value="TreeGrafter"/>
</dbReference>
<dbReference type="InterPro" id="IPR001007">
    <property type="entry name" value="VWF_dom"/>
</dbReference>
<dbReference type="InterPro" id="IPR009030">
    <property type="entry name" value="Growth_fac_rcpt_cys_sf"/>
</dbReference>
<evidence type="ECO:0000256" key="8">
    <source>
        <dbReference type="SAM" id="Coils"/>
    </source>
</evidence>
<evidence type="ECO:0000256" key="4">
    <source>
        <dbReference type="ARBA" id="ARBA00022837"/>
    </source>
</evidence>
<dbReference type="InterPro" id="IPR051586">
    <property type="entry name" value="PKC-binding_NELL"/>
</dbReference>
<dbReference type="InterPro" id="IPR000152">
    <property type="entry name" value="EGF-type_Asp/Asn_hydroxyl_site"/>
</dbReference>
<reference evidence="12 13" key="1">
    <citation type="journal article" date="2024" name="BMC Genomics">
        <title>De novo assembly and annotation of Popillia japonica's genome with initial clues to its potential as an invasive pest.</title>
        <authorList>
            <person name="Cucini C."/>
            <person name="Boschi S."/>
            <person name="Funari R."/>
            <person name="Cardaioli E."/>
            <person name="Iannotti N."/>
            <person name="Marturano G."/>
            <person name="Paoli F."/>
            <person name="Bruttini M."/>
            <person name="Carapelli A."/>
            <person name="Frati F."/>
            <person name="Nardi F."/>
        </authorList>
    </citation>
    <scope>NUCLEOTIDE SEQUENCE [LARGE SCALE GENOMIC DNA]</scope>
    <source>
        <strain evidence="12">DMR45628</strain>
    </source>
</reference>
<dbReference type="FunFam" id="2.10.25.10:FF:000653">
    <property type="entry name" value="Putative Fibrillin-1"/>
    <property type="match status" value="1"/>
</dbReference>
<dbReference type="SUPFAM" id="SSF57603">
    <property type="entry name" value="FnI-like domain"/>
    <property type="match status" value="3"/>
</dbReference>
<feature type="disulfide bond" evidence="7">
    <location>
        <begin position="585"/>
        <end position="594"/>
    </location>
</feature>
<feature type="domain" description="EGF-like" evidence="10">
    <location>
        <begin position="644"/>
        <end position="682"/>
    </location>
</feature>
<keyword evidence="5 7" id="KW-1015">Disulfide bond</keyword>
<dbReference type="PROSITE" id="PS00022">
    <property type="entry name" value="EGF_1"/>
    <property type="match status" value="1"/>
</dbReference>
<dbReference type="InterPro" id="IPR024731">
    <property type="entry name" value="NELL2-like_EGF"/>
</dbReference>
<dbReference type="Pfam" id="PF12947">
    <property type="entry name" value="EGF_3"/>
    <property type="match status" value="2"/>
</dbReference>
<keyword evidence="1 7" id="KW-0245">EGF-like domain</keyword>
<evidence type="ECO:0000256" key="6">
    <source>
        <dbReference type="ARBA" id="ARBA00023180"/>
    </source>
</evidence>
<accession>A0AAW1JVA2</accession>
<keyword evidence="2" id="KW-0732">Signal</keyword>
<dbReference type="Gene3D" id="2.10.70.10">
    <property type="entry name" value="Complement Module, domain 1"/>
    <property type="match status" value="1"/>
</dbReference>
<feature type="compositionally biased region" description="Polar residues" evidence="9">
    <location>
        <begin position="902"/>
        <end position="917"/>
    </location>
</feature>
<dbReference type="CDD" id="cd00054">
    <property type="entry name" value="EGF_CA"/>
    <property type="match status" value="4"/>
</dbReference>
<keyword evidence="6" id="KW-0325">Glycoprotein</keyword>
<gene>
    <name evidence="12" type="ORF">QE152_g27183</name>
</gene>
<dbReference type="SMART" id="SM00282">
    <property type="entry name" value="LamG"/>
    <property type="match status" value="1"/>
</dbReference>
<dbReference type="Pfam" id="PF23334">
    <property type="entry name" value="VWC2L_2nd"/>
    <property type="match status" value="1"/>
</dbReference>
<dbReference type="InterPro" id="IPR001881">
    <property type="entry name" value="EGF-like_Ca-bd_dom"/>
</dbReference>
<dbReference type="InterPro" id="IPR001791">
    <property type="entry name" value="Laminin_G"/>
</dbReference>
<dbReference type="FunFam" id="2.10.25.10:FF:000038">
    <property type="entry name" value="Fibrillin 2"/>
    <property type="match status" value="3"/>
</dbReference>
<comment type="caution">
    <text evidence="12">The sequence shown here is derived from an EMBL/GenBank/DDBJ whole genome shotgun (WGS) entry which is preliminary data.</text>
</comment>
<evidence type="ECO:0000313" key="12">
    <source>
        <dbReference type="EMBL" id="KAK9708475.1"/>
    </source>
</evidence>
<dbReference type="PROSITE" id="PS50184">
    <property type="entry name" value="VWFC_2"/>
    <property type="match status" value="3"/>
</dbReference>
<dbReference type="SMART" id="SM00179">
    <property type="entry name" value="EGF_CA"/>
    <property type="match status" value="5"/>
</dbReference>
<dbReference type="SMART" id="SM00181">
    <property type="entry name" value="EGF"/>
    <property type="match status" value="6"/>
</dbReference>
<dbReference type="Gene3D" id="2.60.120.200">
    <property type="match status" value="1"/>
</dbReference>
<evidence type="ECO:0000256" key="9">
    <source>
        <dbReference type="SAM" id="MobiDB-lite"/>
    </source>
</evidence>
<feature type="disulfide bond" evidence="7">
    <location>
        <begin position="567"/>
        <end position="577"/>
    </location>
</feature>
<feature type="region of interest" description="Disordered" evidence="9">
    <location>
        <begin position="899"/>
        <end position="945"/>
    </location>
</feature>
<dbReference type="SUPFAM" id="SSF57196">
    <property type="entry name" value="EGF/Laminin"/>
    <property type="match status" value="1"/>
</dbReference>
<protein>
    <submittedName>
        <fullName evidence="12">von Willebrand factor type C domain</fullName>
    </submittedName>
</protein>
<dbReference type="AlphaFoldDB" id="A0AAW1JVA2"/>
<feature type="domain" description="EGF-like" evidence="10">
    <location>
        <begin position="478"/>
        <end position="523"/>
    </location>
</feature>
<dbReference type="InterPro" id="IPR048287">
    <property type="entry name" value="TSPN-like_N"/>
</dbReference>
<dbReference type="PROSITE" id="PS01187">
    <property type="entry name" value="EGF_CA"/>
    <property type="match status" value="3"/>
</dbReference>
<feature type="domain" description="VWFC" evidence="11">
    <location>
        <begin position="317"/>
        <end position="373"/>
    </location>
</feature>
<organism evidence="12 13">
    <name type="scientific">Popillia japonica</name>
    <name type="common">Japanese beetle</name>
    <dbReference type="NCBI Taxonomy" id="7064"/>
    <lineage>
        <taxon>Eukaryota</taxon>
        <taxon>Metazoa</taxon>
        <taxon>Ecdysozoa</taxon>
        <taxon>Arthropoda</taxon>
        <taxon>Hexapoda</taxon>
        <taxon>Insecta</taxon>
        <taxon>Pterygota</taxon>
        <taxon>Neoptera</taxon>
        <taxon>Endopterygota</taxon>
        <taxon>Coleoptera</taxon>
        <taxon>Polyphaga</taxon>
        <taxon>Scarabaeiformia</taxon>
        <taxon>Scarabaeidae</taxon>
        <taxon>Rutelinae</taxon>
        <taxon>Popillia</taxon>
    </lineage>
</organism>
<dbReference type="GO" id="GO:0048513">
    <property type="term" value="P:animal organ development"/>
    <property type="evidence" value="ECO:0007669"/>
    <property type="project" value="UniProtKB-ARBA"/>
</dbReference>
<dbReference type="CDD" id="cd00110">
    <property type="entry name" value="LamG"/>
    <property type="match status" value="1"/>
</dbReference>
<dbReference type="PROSITE" id="PS50026">
    <property type="entry name" value="EGF_3"/>
    <property type="match status" value="6"/>
</dbReference>
<feature type="compositionally biased region" description="Basic and acidic residues" evidence="9">
    <location>
        <begin position="935"/>
        <end position="945"/>
    </location>
</feature>
<dbReference type="SMART" id="SM00210">
    <property type="entry name" value="TSPN"/>
    <property type="match status" value="1"/>
</dbReference>
<dbReference type="SUPFAM" id="SSF49899">
    <property type="entry name" value="Concanavalin A-like lectins/glucanases"/>
    <property type="match status" value="1"/>
</dbReference>
<comment type="caution">
    <text evidence="7">Lacks conserved residue(s) required for the propagation of feature annotation.</text>
</comment>
<proteinExistence type="predicted"/>
<keyword evidence="4" id="KW-0106">Calcium</keyword>
<feature type="domain" description="EGF-like" evidence="10">
    <location>
        <begin position="438"/>
        <end position="477"/>
    </location>
</feature>
<evidence type="ECO:0000256" key="5">
    <source>
        <dbReference type="ARBA" id="ARBA00023157"/>
    </source>
</evidence>
<dbReference type="Pfam" id="PF13385">
    <property type="entry name" value="Laminin_G_3"/>
    <property type="match status" value="1"/>
</dbReference>
<feature type="domain" description="VWFC" evidence="11">
    <location>
        <begin position="748"/>
        <end position="805"/>
    </location>
</feature>
<evidence type="ECO:0000256" key="7">
    <source>
        <dbReference type="PROSITE-ProRule" id="PRU00076"/>
    </source>
</evidence>
<keyword evidence="3" id="KW-0677">Repeat</keyword>
<evidence type="ECO:0000256" key="2">
    <source>
        <dbReference type="ARBA" id="ARBA00022729"/>
    </source>
</evidence>
<evidence type="ECO:0000313" key="13">
    <source>
        <dbReference type="Proteomes" id="UP001458880"/>
    </source>
</evidence>
<dbReference type="InterPro" id="IPR000742">
    <property type="entry name" value="EGF"/>
</dbReference>
<dbReference type="SMART" id="SM00215">
    <property type="entry name" value="VWC_out"/>
    <property type="match status" value="3"/>
</dbReference>
<feature type="domain" description="EGF-like" evidence="10">
    <location>
        <begin position="524"/>
        <end position="564"/>
    </location>
</feature>
<dbReference type="PROSITE" id="PS00010">
    <property type="entry name" value="ASX_HYDROXYL"/>
    <property type="match status" value="4"/>
</dbReference>
<dbReference type="InterPro" id="IPR018097">
    <property type="entry name" value="EGF_Ca-bd_CS"/>
</dbReference>
<dbReference type="EMBL" id="JASPKY010000328">
    <property type="protein sequence ID" value="KAK9708475.1"/>
    <property type="molecule type" value="Genomic_DNA"/>
</dbReference>
<dbReference type="PROSITE" id="PS01186">
    <property type="entry name" value="EGF_2"/>
    <property type="match status" value="4"/>
</dbReference>
<sequence length="945" mass="105335">MFVKIGETVSDQDIQEWIKGKNEDGTFLTEKEIIEVISDTEHEAVGNQESNEEVPSVNLIPQINTSTSANQYFDLCELLDLRNNTRNGVSYVEGPNLGKPAYRLGDTERNLRLPDVWLKKISSFLENTYEFTISAWIQQDKQNVGTLVSFTRGDNRYLELQSSGRKNEIRFHYTSELDSKVYVETFHYKLADNAWHHVAVSVSGWETELFVDCKSLYRRILKPGAPARNFSVTQLWLGQRYRQFPFKGAMQDVRLIPGPLGYLSSCPKLDSSCPTCGQFSLLQDTVQELTRHLKELSERLVAAEGRINKVEECDCQKSCFFNGTVHADGATWQRDCDLCTCVHGEVECRPVECPVLNCKNPVKKESECCQTCLRACLLMGTFYDHGDMVNMKQCMQCHCHDGSMQCTKVDPNIICPQLPCPPEDQFSVQGECCKFCPGVDYCSKGNYCHANASCRNLLTTHACHCNLGFQGDGYTCHDIDECLEEGGSNGHHCHLNTKCVNTNGSYKCECLPGYKRVDRFNCAELDECSTGEHKCDVNANCINTQGSYHCVCKDGYSGNGYSCKPVCNQTCLNGGTCIKPGKCLCRSGYTGRSCEKDLDECATNLHRCSESSVCVNMVGWYYCKCKPGYESPVENNKLGNLCQDVDECEMGTHTCHPSAQCSNTNGGFMCLCPPGRGSAHLPSVGSMFEHQRRFHVSVSAGSRFRLQIQFNCTCNFGVVTCEKPTCDCSVPGNSQNICCPQCNPQLGCRHQELRNVILMHGEHWSYDCQHCECENGEIDCWDMQCPPLACANPIKGETDCCPHCDDFDLCSFGNTTYTGQPCHHEGIQYNADDPCVACKCKVPFCAQLDGVFCCSFIDPCDDNEHTLGHNDRAVASTQQQQLQLQQQKPTPAYVRQFHRSAGSKTTNSDVTRQNSATVRVPNSDPEVVYNGDSTGDNKTDEGTNG</sequence>
<dbReference type="InterPro" id="IPR013320">
    <property type="entry name" value="ConA-like_dom_sf"/>
</dbReference>
<feature type="domain" description="EGF-like" evidence="10">
    <location>
        <begin position="565"/>
        <end position="595"/>
    </location>
</feature>
<feature type="coiled-coil region" evidence="8">
    <location>
        <begin position="279"/>
        <end position="313"/>
    </location>
</feature>
<evidence type="ECO:0000256" key="3">
    <source>
        <dbReference type="ARBA" id="ARBA00022737"/>
    </source>
</evidence>
<evidence type="ECO:0000259" key="11">
    <source>
        <dbReference type="PROSITE" id="PS50184"/>
    </source>
</evidence>
<keyword evidence="8" id="KW-0175">Coiled coil</keyword>
<dbReference type="PANTHER" id="PTHR24042:SF5">
    <property type="entry name" value="EGF-LIKE CALCIUM-BINDING DOMAIN-CONTAINING PROTEIN"/>
    <property type="match status" value="1"/>
</dbReference>
<dbReference type="PROSITE" id="PS01208">
    <property type="entry name" value="VWFC_1"/>
    <property type="match status" value="2"/>
</dbReference>
<dbReference type="Proteomes" id="UP001458880">
    <property type="component" value="Unassembled WGS sequence"/>
</dbReference>
<dbReference type="GO" id="GO:0008201">
    <property type="term" value="F:heparin binding"/>
    <property type="evidence" value="ECO:0007669"/>
    <property type="project" value="TreeGrafter"/>
</dbReference>
<dbReference type="GO" id="GO:0005509">
    <property type="term" value="F:calcium ion binding"/>
    <property type="evidence" value="ECO:0007669"/>
    <property type="project" value="InterPro"/>
</dbReference>
<dbReference type="Gene3D" id="6.20.200.20">
    <property type="match status" value="2"/>
</dbReference>
<dbReference type="GO" id="GO:0030154">
    <property type="term" value="P:cell differentiation"/>
    <property type="evidence" value="ECO:0007669"/>
    <property type="project" value="UniProtKB-ARBA"/>
</dbReference>
<dbReference type="Pfam" id="PF00093">
    <property type="entry name" value="VWC"/>
    <property type="match status" value="2"/>
</dbReference>
<dbReference type="GO" id="GO:0009653">
    <property type="term" value="P:anatomical structure morphogenesis"/>
    <property type="evidence" value="ECO:0007669"/>
    <property type="project" value="UniProtKB-ARBA"/>
</dbReference>
<dbReference type="SMART" id="SM00214">
    <property type="entry name" value="VWC"/>
    <property type="match status" value="3"/>
</dbReference>
<dbReference type="Gene3D" id="2.10.25.10">
    <property type="entry name" value="Laminin"/>
    <property type="match status" value="6"/>
</dbReference>
<evidence type="ECO:0000259" key="10">
    <source>
        <dbReference type="PROSITE" id="PS50026"/>
    </source>
</evidence>
<dbReference type="Pfam" id="PF07645">
    <property type="entry name" value="EGF_CA"/>
    <property type="match status" value="3"/>
</dbReference>
<dbReference type="PANTHER" id="PTHR24042">
    <property type="entry name" value="NEL HOMOLOG"/>
    <property type="match status" value="1"/>
</dbReference>
<feature type="domain" description="VWFC" evidence="11">
    <location>
        <begin position="374"/>
        <end position="437"/>
    </location>
</feature>
<keyword evidence="13" id="KW-1185">Reference proteome</keyword>
<dbReference type="InterPro" id="IPR049883">
    <property type="entry name" value="NOTCH1_EGF-like"/>
</dbReference>
<evidence type="ECO:0000256" key="1">
    <source>
        <dbReference type="ARBA" id="ARBA00022536"/>
    </source>
</evidence>